<protein>
    <submittedName>
        <fullName evidence="1">Uncharacterized protein</fullName>
    </submittedName>
</protein>
<dbReference type="RefSeq" id="WP_206580282.1">
    <property type="nucleotide sequence ID" value="NZ_JAFKCT010000014.1"/>
</dbReference>
<gene>
    <name evidence="1" type="ORF">J0A68_21310</name>
</gene>
<evidence type="ECO:0000313" key="1">
    <source>
        <dbReference type="EMBL" id="MBN7813509.1"/>
    </source>
</evidence>
<name>A0ABS3CAE0_9BACT</name>
<proteinExistence type="predicted"/>
<sequence length="139" mass="16278">MNQYSKKEVLLKVDYATENFEFAIAEQAAHVRYNLSNMESLRKNVTVEKLVGKKQSYLITVFGRWVVVFNLVEDDEKGDQSSMLFFRLGLNLDLLKDLQEDHQELQDGIIQTMKEYSKTFDPKRHDYVKLVLEHASQNT</sequence>
<comment type="caution">
    <text evidence="1">The sequence shown here is derived from an EMBL/GenBank/DDBJ whole genome shotgun (WGS) entry which is preliminary data.</text>
</comment>
<evidence type="ECO:0000313" key="2">
    <source>
        <dbReference type="Proteomes" id="UP000664317"/>
    </source>
</evidence>
<reference evidence="1 2" key="1">
    <citation type="submission" date="2021-03" db="EMBL/GenBank/DDBJ databases">
        <title>novel species isolated from a fishpond in China.</title>
        <authorList>
            <person name="Lu H."/>
            <person name="Cai Z."/>
        </authorList>
    </citation>
    <scope>NUCLEOTIDE SEQUENCE [LARGE SCALE GENOMIC DNA]</scope>
    <source>
        <strain evidence="1 2">H41</strain>
    </source>
</reference>
<dbReference type="Proteomes" id="UP000664317">
    <property type="component" value="Unassembled WGS sequence"/>
</dbReference>
<organism evidence="1 2">
    <name type="scientific">Algoriphagus oliviformis</name>
    <dbReference type="NCBI Taxonomy" id="2811231"/>
    <lineage>
        <taxon>Bacteria</taxon>
        <taxon>Pseudomonadati</taxon>
        <taxon>Bacteroidota</taxon>
        <taxon>Cytophagia</taxon>
        <taxon>Cytophagales</taxon>
        <taxon>Cyclobacteriaceae</taxon>
        <taxon>Algoriphagus</taxon>
    </lineage>
</organism>
<accession>A0ABS3CAE0</accession>
<dbReference type="EMBL" id="JAFKCT010000014">
    <property type="protein sequence ID" value="MBN7813509.1"/>
    <property type="molecule type" value="Genomic_DNA"/>
</dbReference>
<keyword evidence="2" id="KW-1185">Reference proteome</keyword>